<dbReference type="AlphaFoldDB" id="A0A0G0GZ36"/>
<feature type="transmembrane region" description="Helical" evidence="1">
    <location>
        <begin position="177"/>
        <end position="206"/>
    </location>
</feature>
<feature type="transmembrane region" description="Helical" evidence="1">
    <location>
        <begin position="150"/>
        <end position="170"/>
    </location>
</feature>
<dbReference type="Proteomes" id="UP000034591">
    <property type="component" value="Unassembled WGS sequence"/>
</dbReference>
<proteinExistence type="predicted"/>
<dbReference type="GO" id="GO:0016740">
    <property type="term" value="F:transferase activity"/>
    <property type="evidence" value="ECO:0007669"/>
    <property type="project" value="UniProtKB-KW"/>
</dbReference>
<feature type="transmembrane region" description="Helical" evidence="1">
    <location>
        <begin position="127"/>
        <end position="144"/>
    </location>
</feature>
<feature type="transmembrane region" description="Helical" evidence="1">
    <location>
        <begin position="75"/>
        <end position="93"/>
    </location>
</feature>
<feature type="transmembrane region" description="Helical" evidence="1">
    <location>
        <begin position="264"/>
        <end position="286"/>
    </location>
</feature>
<dbReference type="InterPro" id="IPR038731">
    <property type="entry name" value="RgtA/B/C-like"/>
</dbReference>
<evidence type="ECO:0000256" key="1">
    <source>
        <dbReference type="SAM" id="Phobius"/>
    </source>
</evidence>
<feature type="transmembrane region" description="Helical" evidence="1">
    <location>
        <begin position="218"/>
        <end position="236"/>
    </location>
</feature>
<comment type="caution">
    <text evidence="3">The sequence shown here is derived from an EMBL/GenBank/DDBJ whole genome shotgun (WGS) entry which is preliminary data.</text>
</comment>
<evidence type="ECO:0000313" key="4">
    <source>
        <dbReference type="Proteomes" id="UP000034591"/>
    </source>
</evidence>
<keyword evidence="1" id="KW-0472">Membrane</keyword>
<keyword evidence="1" id="KW-1133">Transmembrane helix</keyword>
<dbReference type="Pfam" id="PF13231">
    <property type="entry name" value="PMT_2"/>
    <property type="match status" value="1"/>
</dbReference>
<dbReference type="EMBL" id="LBTI01000061">
    <property type="protein sequence ID" value="KKQ36208.1"/>
    <property type="molecule type" value="Genomic_DNA"/>
</dbReference>
<feature type="transmembrane region" description="Helical" evidence="1">
    <location>
        <begin position="99"/>
        <end position="120"/>
    </location>
</feature>
<protein>
    <submittedName>
        <fullName evidence="3">Glycosyl transferase family 39</fullName>
    </submittedName>
</protein>
<accession>A0A0G0GZ36</accession>
<dbReference type="STRING" id="1618545.US53_C0061G0006"/>
<keyword evidence="3" id="KW-0808">Transferase</keyword>
<keyword evidence="1" id="KW-0812">Transmembrane</keyword>
<feature type="domain" description="Glycosyltransferase RgtA/B/C/D-like" evidence="2">
    <location>
        <begin position="99"/>
        <end position="227"/>
    </location>
</feature>
<sequence length="296" mass="34261">MQKSMKNFLKKLSSKNSLILIAIFLLAALVRFYNFPNRVTFWSEQARSLIVSADYLKTPSLLGQPYFVRQDTNSHVLYAGAIFNYSLIPLLFISNYDPITITIFFTLLNIFTGLIIYLVAKRMFGRGVALLSCTLFLFNDWMIYHSLFIWIYNPLPLLGMLILFFGWRYYRKRRLPGVFMLGLLGGFGVSLQFLFLPITLAVLVFLALRSKKKVIDTAFYFLGVIIGNLPMVLFDLRHNFYNTRTLFQYFLDTLSGKSNASAAYYYFLPFWPVMAIAGGLILFLIWKRSKFFGASF</sequence>
<organism evidence="3 4">
    <name type="scientific">Candidatus Woesebacteria bacterium GW2011_GWA1_37_7</name>
    <dbReference type="NCBI Taxonomy" id="1618545"/>
    <lineage>
        <taxon>Bacteria</taxon>
        <taxon>Candidatus Woeseibacteriota</taxon>
    </lineage>
</organism>
<reference evidence="3 4" key="1">
    <citation type="journal article" date="2015" name="Nature">
        <title>rRNA introns, odd ribosomes, and small enigmatic genomes across a large radiation of phyla.</title>
        <authorList>
            <person name="Brown C.T."/>
            <person name="Hug L.A."/>
            <person name="Thomas B.C."/>
            <person name="Sharon I."/>
            <person name="Castelle C.J."/>
            <person name="Singh A."/>
            <person name="Wilkins M.J."/>
            <person name="Williams K.H."/>
            <person name="Banfield J.F."/>
        </authorList>
    </citation>
    <scope>NUCLEOTIDE SEQUENCE [LARGE SCALE GENOMIC DNA]</scope>
</reference>
<evidence type="ECO:0000313" key="3">
    <source>
        <dbReference type="EMBL" id="KKQ36208.1"/>
    </source>
</evidence>
<gene>
    <name evidence="3" type="ORF">US53_C0061G0006</name>
</gene>
<name>A0A0G0GZ36_9BACT</name>
<evidence type="ECO:0000259" key="2">
    <source>
        <dbReference type="Pfam" id="PF13231"/>
    </source>
</evidence>